<feature type="compositionally biased region" description="Low complexity" evidence="4">
    <location>
        <begin position="153"/>
        <end position="163"/>
    </location>
</feature>
<dbReference type="InterPro" id="IPR002775">
    <property type="entry name" value="DNA/RNA-bd_Alba-like"/>
</dbReference>
<dbReference type="EMBL" id="GAKP01003178">
    <property type="protein sequence ID" value="JAC55774.1"/>
    <property type="molecule type" value="Transcribed_RNA"/>
</dbReference>
<sequence length="278" mass="31892">MMHYRKGENIEQELTKDDLPFADCLSKLPQKDFLWMHVRGGTKVPNVINYAKNALDNGEYRTVVWSGVGGGVVKTVSCAEILKRSYPLYQLTRMDQVTNEEHWVPQMEGLEPILAKRKVPSLHILMTLDPIDESIGEIQKPNTTTEYWRSPSTTTQQQRQTQQIGQNSEGLRQRRQYEQKRLPKERPQSQVARQEKVKDLQRKEQSERQQISQNPNKNRTDLRHNNGNGQHRQQRAKRKQSAEIQQQSAQATQMEVGTSGATSAPPTNISSSIDTMES</sequence>
<dbReference type="CTD" id="54913"/>
<gene>
    <name evidence="6" type="primary">CI023</name>
</gene>
<dbReference type="GeneID" id="105230618"/>
<dbReference type="PANTHER" id="PTHR13516:SF4">
    <property type="entry name" value="FI09323P"/>
    <property type="match status" value="1"/>
</dbReference>
<comment type="similarity">
    <text evidence="2">Belongs to the histone-like Alba family.</text>
</comment>
<protein>
    <submittedName>
        <fullName evidence="6">Ribonuclease P protein subunit p25-like protein</fullName>
    </submittedName>
</protein>
<name>A0A034WN72_BACDO</name>
<evidence type="ECO:0000256" key="3">
    <source>
        <dbReference type="ARBA" id="ARBA00023242"/>
    </source>
</evidence>
<evidence type="ECO:0000256" key="1">
    <source>
        <dbReference type="ARBA" id="ARBA00004123"/>
    </source>
</evidence>
<dbReference type="EMBL" id="GAKP01003174">
    <property type="protein sequence ID" value="JAC55778.1"/>
    <property type="molecule type" value="Transcribed_RNA"/>
</dbReference>
<dbReference type="KEGG" id="bdr:105230618"/>
<dbReference type="OrthoDB" id="424402at2759"/>
<dbReference type="GO" id="GO:0000172">
    <property type="term" value="C:ribonuclease MRP complex"/>
    <property type="evidence" value="ECO:0007669"/>
    <property type="project" value="TreeGrafter"/>
</dbReference>
<dbReference type="PANTHER" id="PTHR13516">
    <property type="entry name" value="RIBONUCLEASE P SUBUNIT P25"/>
    <property type="match status" value="1"/>
</dbReference>
<dbReference type="GO" id="GO:0003723">
    <property type="term" value="F:RNA binding"/>
    <property type="evidence" value="ECO:0007669"/>
    <property type="project" value="TreeGrafter"/>
</dbReference>
<organism evidence="6">
    <name type="scientific">Bactrocera dorsalis</name>
    <name type="common">Oriental fruit fly</name>
    <name type="synonym">Dacus dorsalis</name>
    <dbReference type="NCBI Taxonomy" id="27457"/>
    <lineage>
        <taxon>Eukaryota</taxon>
        <taxon>Metazoa</taxon>
        <taxon>Ecdysozoa</taxon>
        <taxon>Arthropoda</taxon>
        <taxon>Hexapoda</taxon>
        <taxon>Insecta</taxon>
        <taxon>Pterygota</taxon>
        <taxon>Neoptera</taxon>
        <taxon>Endopterygota</taxon>
        <taxon>Diptera</taxon>
        <taxon>Brachycera</taxon>
        <taxon>Muscomorpha</taxon>
        <taxon>Tephritoidea</taxon>
        <taxon>Tephritidae</taxon>
        <taxon>Bactrocera</taxon>
        <taxon>Bactrocera</taxon>
    </lineage>
</organism>
<feature type="domain" description="DNA/RNA-binding protein Alba-like" evidence="5">
    <location>
        <begin position="35"/>
        <end position="96"/>
    </location>
</feature>
<keyword evidence="3" id="KW-0539">Nucleus</keyword>
<feature type="region of interest" description="Disordered" evidence="4">
    <location>
        <begin position="141"/>
        <end position="278"/>
    </location>
</feature>
<dbReference type="RefSeq" id="XP_011209808.2">
    <property type="nucleotide sequence ID" value="XM_011211506.3"/>
</dbReference>
<dbReference type="EMBL" id="GAKP01003176">
    <property type="protein sequence ID" value="JAC55776.1"/>
    <property type="molecule type" value="Transcribed_RNA"/>
</dbReference>
<dbReference type="AlphaFoldDB" id="A0A034WN72"/>
<accession>A0A034WN72</accession>
<dbReference type="EMBL" id="GAKP01003172">
    <property type="protein sequence ID" value="JAC55780.1"/>
    <property type="molecule type" value="Transcribed_RNA"/>
</dbReference>
<evidence type="ECO:0000259" key="5">
    <source>
        <dbReference type="Pfam" id="PF01918"/>
    </source>
</evidence>
<dbReference type="SUPFAM" id="SSF82704">
    <property type="entry name" value="AlbA-like"/>
    <property type="match status" value="1"/>
</dbReference>
<evidence type="ECO:0000256" key="4">
    <source>
        <dbReference type="SAM" id="MobiDB-lite"/>
    </source>
</evidence>
<dbReference type="EMBL" id="GAKP01003170">
    <property type="protein sequence ID" value="JAC55782.1"/>
    <property type="molecule type" value="Transcribed_RNA"/>
</dbReference>
<dbReference type="GO" id="GO:0001682">
    <property type="term" value="P:tRNA 5'-leader removal"/>
    <property type="evidence" value="ECO:0007669"/>
    <property type="project" value="TreeGrafter"/>
</dbReference>
<dbReference type="Pfam" id="PF01918">
    <property type="entry name" value="Alba"/>
    <property type="match status" value="1"/>
</dbReference>
<feature type="compositionally biased region" description="Basic and acidic residues" evidence="4">
    <location>
        <begin position="171"/>
        <end position="207"/>
    </location>
</feature>
<evidence type="ECO:0000256" key="2">
    <source>
        <dbReference type="ARBA" id="ARBA00008018"/>
    </source>
</evidence>
<proteinExistence type="inferred from homology"/>
<reference evidence="6" key="1">
    <citation type="journal article" date="2014" name="BMC Genomics">
        <title>Characterizing the developmental transcriptome of the oriental fruit fly, Bactrocera dorsalis (Diptera: Tephritidae) through comparative genomic analysis with Drosophila melanogaster utilizing modENCODE datasets.</title>
        <authorList>
            <person name="Geib S.M."/>
            <person name="Calla B."/>
            <person name="Hall B."/>
            <person name="Hou S."/>
            <person name="Manoukis N.C."/>
        </authorList>
    </citation>
    <scope>NUCLEOTIDE SEQUENCE</scope>
    <source>
        <strain evidence="6">Punador</strain>
    </source>
</reference>
<dbReference type="InterPro" id="IPR036882">
    <property type="entry name" value="Alba-like_dom_sf"/>
</dbReference>
<evidence type="ECO:0000313" key="6">
    <source>
        <dbReference type="EMBL" id="JAC55782.1"/>
    </source>
</evidence>
<dbReference type="InterPro" id="IPR051958">
    <property type="entry name" value="Alba-like_NAB"/>
</dbReference>
<comment type="subcellular location">
    <subcellularLocation>
        <location evidence="1">Nucleus</location>
    </subcellularLocation>
</comment>
<feature type="compositionally biased region" description="Polar residues" evidence="4">
    <location>
        <begin position="255"/>
        <end position="278"/>
    </location>
</feature>
<dbReference type="EMBL" id="GAKP01003168">
    <property type="protein sequence ID" value="JAC55784.1"/>
    <property type="molecule type" value="Transcribed_RNA"/>
</dbReference>
<feature type="compositionally biased region" description="Low complexity" evidence="4">
    <location>
        <begin position="242"/>
        <end position="253"/>
    </location>
</feature>
<feature type="compositionally biased region" description="Polar residues" evidence="4">
    <location>
        <begin position="141"/>
        <end position="152"/>
    </location>
</feature>
<feature type="compositionally biased region" description="Polar residues" evidence="4">
    <location>
        <begin position="208"/>
        <end position="217"/>
    </location>
</feature>
<dbReference type="Gene3D" id="3.30.110.20">
    <property type="entry name" value="Alba-like domain"/>
    <property type="match status" value="1"/>
</dbReference>
<dbReference type="GO" id="GO:0005634">
    <property type="term" value="C:nucleus"/>
    <property type="evidence" value="ECO:0007669"/>
    <property type="project" value="UniProtKB-SubCell"/>
</dbReference>